<evidence type="ECO:0000256" key="1">
    <source>
        <dbReference type="SAM" id="MobiDB-lite"/>
    </source>
</evidence>
<reference evidence="2 3" key="1">
    <citation type="journal article" date="2012" name="BMC Genomics">
        <title>Genome of Epinotia aporema granulovirus (EpapGV), a polyorganotropic fast killing betabaculovirus with a novel thymidylate kinase gene.</title>
        <authorList>
            <person name="Ferrelli M.L."/>
            <person name="Salvador R."/>
            <person name="Biedma M.E."/>
            <person name="Berretta M.F."/>
            <person name="Haase S."/>
            <person name="Sciocco-Cap A."/>
            <person name="Ghiringhelli P.D."/>
            <person name="Romanowski V."/>
        </authorList>
    </citation>
    <scope>NUCLEOTIDE SEQUENCE [LARGE SCALE GENOMIC DNA]</scope>
</reference>
<keyword evidence="3" id="KW-1185">Reference proteome</keyword>
<dbReference type="Proteomes" id="UP000201571">
    <property type="component" value="Segment"/>
</dbReference>
<proteinExistence type="predicted"/>
<protein>
    <submittedName>
        <fullName evidence="2">Uncharacterized protein</fullName>
    </submittedName>
</protein>
<accession>K4EQS4</accession>
<dbReference type="EMBL" id="JN408834">
    <property type="protein sequence ID" value="AER41441.1"/>
    <property type="molecule type" value="Genomic_DNA"/>
</dbReference>
<organism evidence="2 3">
    <name type="scientific">Epinotia aporema granulovirus</name>
    <dbReference type="NCBI Taxonomy" id="166056"/>
    <lineage>
        <taxon>Viruses</taxon>
        <taxon>Viruses incertae sedis</taxon>
        <taxon>Naldaviricetes</taxon>
        <taxon>Lefavirales</taxon>
        <taxon>Baculoviridae</taxon>
        <taxon>Betabaculovirus</taxon>
        <taxon>Betabaculovirus epaporemae</taxon>
    </lineage>
</organism>
<evidence type="ECO:0000313" key="3">
    <source>
        <dbReference type="Proteomes" id="UP000201571"/>
    </source>
</evidence>
<dbReference type="GeneID" id="13842587"/>
<name>K4EQS4_9BBAC</name>
<feature type="compositionally biased region" description="Acidic residues" evidence="1">
    <location>
        <begin position="66"/>
        <end position="82"/>
    </location>
</feature>
<dbReference type="KEGG" id="vg:13842587"/>
<evidence type="ECO:0000313" key="2">
    <source>
        <dbReference type="EMBL" id="AER41441.1"/>
    </source>
</evidence>
<feature type="compositionally biased region" description="Pro residues" evidence="1">
    <location>
        <begin position="24"/>
        <end position="46"/>
    </location>
</feature>
<feature type="compositionally biased region" description="Acidic residues" evidence="1">
    <location>
        <begin position="1"/>
        <end position="12"/>
    </location>
</feature>
<feature type="region of interest" description="Disordered" evidence="1">
    <location>
        <begin position="1"/>
        <end position="86"/>
    </location>
</feature>
<sequence length="275" mass="31454">MEEYIFADDEETVMSPTKKVHFEVPPPPSPPPPPPTPTATPPPVVEPSPSTSLQPETADKAPTKMEEDEEEDEEEEEEDEETPAVAANKLTMQELVGLLDATVAFLESPTTDALTLLTQTRDVRARCDSVLIVKRREAIKKRRCNHYVHVYMGLYNGAYIFRFDKNIYSNPPPVREQLLNRMNCRTKLIFTINTGPKESKKSNSLVKKLQQVDLLYTFGHLPRKYKCVNNNAVADALRMFNDICNKNKDYTILKRDEDLIKRIIKKFKESQSRAK</sequence>
<dbReference type="RefSeq" id="YP_006908523.1">
    <property type="nucleotide sequence ID" value="NC_018875.1"/>
</dbReference>